<protein>
    <submittedName>
        <fullName evidence="2">Ribonuclease H-like protein</fullName>
    </submittedName>
</protein>
<dbReference type="Proteomes" id="UP001220324">
    <property type="component" value="Unassembled WGS sequence"/>
</dbReference>
<dbReference type="SUPFAM" id="SSF53098">
    <property type="entry name" value="Ribonuclease H-like"/>
    <property type="match status" value="1"/>
</dbReference>
<comment type="caution">
    <text evidence="2">The sequence shown here is derived from an EMBL/GenBank/DDBJ whole genome shotgun (WGS) entry which is preliminary data.</text>
</comment>
<dbReference type="InterPro" id="IPR036397">
    <property type="entry name" value="RNaseH_sf"/>
</dbReference>
<reference evidence="2 3" key="1">
    <citation type="journal article" date="2023" name="IMA Fungus">
        <title>Comparative genomic study of the Penicillium genus elucidates a diverse pangenome and 15 lateral gene transfer events.</title>
        <authorList>
            <person name="Petersen C."/>
            <person name="Sorensen T."/>
            <person name="Nielsen M.R."/>
            <person name="Sondergaard T.E."/>
            <person name="Sorensen J.L."/>
            <person name="Fitzpatrick D.A."/>
            <person name="Frisvad J.C."/>
            <person name="Nielsen K.L."/>
        </authorList>
    </citation>
    <scope>NUCLEOTIDE SEQUENCE [LARGE SCALE GENOMIC DNA]</scope>
    <source>
        <strain evidence="2 3">IBT 35679</strain>
    </source>
</reference>
<proteinExistence type="predicted"/>
<organism evidence="2 3">
    <name type="scientific">Penicillium frequentans</name>
    <dbReference type="NCBI Taxonomy" id="3151616"/>
    <lineage>
        <taxon>Eukaryota</taxon>
        <taxon>Fungi</taxon>
        <taxon>Dikarya</taxon>
        <taxon>Ascomycota</taxon>
        <taxon>Pezizomycotina</taxon>
        <taxon>Eurotiomycetes</taxon>
        <taxon>Eurotiomycetidae</taxon>
        <taxon>Eurotiales</taxon>
        <taxon>Aspergillaceae</taxon>
        <taxon>Penicillium</taxon>
    </lineage>
</organism>
<keyword evidence="3" id="KW-1185">Reference proteome</keyword>
<dbReference type="EMBL" id="JAQIZZ010000001">
    <property type="protein sequence ID" value="KAJ5556330.1"/>
    <property type="molecule type" value="Genomic_DNA"/>
</dbReference>
<dbReference type="Gene3D" id="3.30.420.10">
    <property type="entry name" value="Ribonuclease H-like superfamily/Ribonuclease H"/>
    <property type="match status" value="1"/>
</dbReference>
<evidence type="ECO:0000313" key="2">
    <source>
        <dbReference type="EMBL" id="KAJ5556330.1"/>
    </source>
</evidence>
<dbReference type="InterPro" id="IPR012337">
    <property type="entry name" value="RNaseH-like_sf"/>
</dbReference>
<gene>
    <name evidence="2" type="ORF">N7494_000245</name>
</gene>
<accession>A0AAD6D5F1</accession>
<name>A0AAD6D5F1_9EURO</name>
<evidence type="ECO:0000313" key="3">
    <source>
        <dbReference type="Proteomes" id="UP001220324"/>
    </source>
</evidence>
<feature type="compositionally biased region" description="Polar residues" evidence="1">
    <location>
        <begin position="1"/>
        <end position="15"/>
    </location>
</feature>
<sequence length="264" mass="29940">MNRLTSSRNLISSSRRQQDPSREASLLTSLCQKDGYPIHGLGPPSLKLPREFLPPYGHFVPESIYLPTISTRSPFPLNRFIRAQNPRELLICTEGTSFHNDEQPNTPNAGCAFMVNETGGWYRFPLEENNPKGKKNTRTARCASIRAAIAAIQCRNWAAEGFQRLIIATSDVSVVDGITSLMRGWIRDGWCYRYTDVPVEDEDLWWCLMYTIHAAEKKGCTVYFWATNGCWNKMAMKHAGVASEMIVKKAYEKISLPSLRFAPR</sequence>
<feature type="region of interest" description="Disordered" evidence="1">
    <location>
        <begin position="1"/>
        <end position="23"/>
    </location>
</feature>
<evidence type="ECO:0000256" key="1">
    <source>
        <dbReference type="SAM" id="MobiDB-lite"/>
    </source>
</evidence>
<dbReference type="AlphaFoldDB" id="A0AAD6D5F1"/>
<dbReference type="GO" id="GO:0003676">
    <property type="term" value="F:nucleic acid binding"/>
    <property type="evidence" value="ECO:0007669"/>
    <property type="project" value="InterPro"/>
</dbReference>